<organism evidence="2 3">
    <name type="scientific">Actinomadura yumaensis</name>
    <dbReference type="NCBI Taxonomy" id="111807"/>
    <lineage>
        <taxon>Bacteria</taxon>
        <taxon>Bacillati</taxon>
        <taxon>Actinomycetota</taxon>
        <taxon>Actinomycetes</taxon>
        <taxon>Streptosporangiales</taxon>
        <taxon>Thermomonosporaceae</taxon>
        <taxon>Actinomadura</taxon>
    </lineage>
</organism>
<dbReference type="Proteomes" id="UP001596380">
    <property type="component" value="Unassembled WGS sequence"/>
</dbReference>
<feature type="transmembrane region" description="Helical" evidence="1">
    <location>
        <begin position="6"/>
        <end position="27"/>
    </location>
</feature>
<dbReference type="EMBL" id="JBHSXS010000019">
    <property type="protein sequence ID" value="MFC6883486.1"/>
    <property type="molecule type" value="Genomic_DNA"/>
</dbReference>
<keyword evidence="1" id="KW-0812">Transmembrane</keyword>
<evidence type="ECO:0000313" key="2">
    <source>
        <dbReference type="EMBL" id="MFC6883486.1"/>
    </source>
</evidence>
<dbReference type="RefSeq" id="WP_378063666.1">
    <property type="nucleotide sequence ID" value="NZ_JBHSXS010000019.1"/>
</dbReference>
<evidence type="ECO:0000256" key="1">
    <source>
        <dbReference type="SAM" id="Phobius"/>
    </source>
</evidence>
<gene>
    <name evidence="2" type="ORF">ACFQKB_27260</name>
</gene>
<proteinExistence type="predicted"/>
<protein>
    <recommendedName>
        <fullName evidence="4">DUF2484 family protein</fullName>
    </recommendedName>
</protein>
<keyword evidence="3" id="KW-1185">Reference proteome</keyword>
<accession>A0ABW2CNW5</accession>
<feature type="transmembrane region" description="Helical" evidence="1">
    <location>
        <begin position="59"/>
        <end position="77"/>
    </location>
</feature>
<keyword evidence="1" id="KW-0472">Membrane</keyword>
<keyword evidence="1" id="KW-1133">Transmembrane helix</keyword>
<name>A0ABW2CNW5_9ACTN</name>
<reference evidence="3" key="1">
    <citation type="journal article" date="2019" name="Int. J. Syst. Evol. Microbiol.">
        <title>The Global Catalogue of Microorganisms (GCM) 10K type strain sequencing project: providing services to taxonomists for standard genome sequencing and annotation.</title>
        <authorList>
            <consortium name="The Broad Institute Genomics Platform"/>
            <consortium name="The Broad Institute Genome Sequencing Center for Infectious Disease"/>
            <person name="Wu L."/>
            <person name="Ma J."/>
        </authorList>
    </citation>
    <scope>NUCLEOTIDE SEQUENCE [LARGE SCALE GENOMIC DNA]</scope>
    <source>
        <strain evidence="3">JCM 3369</strain>
    </source>
</reference>
<sequence>MLDTVATVALWATAILLAATGYALLVLDRPKPRTWLGPLGLALLGVAPALLAVFWDHDYLTGTGLTAAGTGLAALWWRTRHLNSPTPRTASRRNQ</sequence>
<comment type="caution">
    <text evidence="2">The sequence shown here is derived from an EMBL/GenBank/DDBJ whole genome shotgun (WGS) entry which is preliminary data.</text>
</comment>
<evidence type="ECO:0000313" key="3">
    <source>
        <dbReference type="Proteomes" id="UP001596380"/>
    </source>
</evidence>
<feature type="transmembrane region" description="Helical" evidence="1">
    <location>
        <begin position="34"/>
        <end position="53"/>
    </location>
</feature>
<evidence type="ECO:0008006" key="4">
    <source>
        <dbReference type="Google" id="ProtNLM"/>
    </source>
</evidence>